<dbReference type="NCBIfam" id="TIGR00915">
    <property type="entry name" value="2A0602"/>
    <property type="match status" value="1"/>
</dbReference>
<feature type="transmembrane region" description="Helical" evidence="9">
    <location>
        <begin position="924"/>
        <end position="948"/>
    </location>
</feature>
<gene>
    <name evidence="10" type="ORF">FAS41_21115</name>
</gene>
<feature type="transmembrane region" description="Helical" evidence="9">
    <location>
        <begin position="366"/>
        <end position="390"/>
    </location>
</feature>
<reference evidence="10 11" key="1">
    <citation type="submission" date="2019-04" db="EMBL/GenBank/DDBJ databases">
        <authorList>
            <person name="Li M."/>
        </authorList>
    </citation>
    <scope>NUCLEOTIDE SEQUENCE [LARGE SCALE GENOMIC DNA]</scope>
    <source>
        <strain evidence="10 11">LAM1902</strain>
    </source>
</reference>
<dbReference type="FunFam" id="1.20.1640.10:FF:000002">
    <property type="entry name" value="Efflux pump membrane transporter"/>
    <property type="match status" value="1"/>
</dbReference>
<dbReference type="FunFam" id="3.30.2090.10:FF:000001">
    <property type="entry name" value="Efflux pump membrane transporter"/>
    <property type="match status" value="1"/>
</dbReference>
<name>A0A5R9QTL9_9PSED</name>
<dbReference type="AlphaFoldDB" id="A0A5R9QTL9"/>
<dbReference type="FunFam" id="3.30.2090.10:FF:000002">
    <property type="entry name" value="Efflux pump membrane transporter"/>
    <property type="match status" value="1"/>
</dbReference>
<dbReference type="GO" id="GO:0015562">
    <property type="term" value="F:efflux transmembrane transporter activity"/>
    <property type="evidence" value="ECO:0007669"/>
    <property type="project" value="InterPro"/>
</dbReference>
<dbReference type="Gene3D" id="3.30.70.1320">
    <property type="entry name" value="Multidrug efflux transporter AcrB pore domain like"/>
    <property type="match status" value="1"/>
</dbReference>
<dbReference type="SUPFAM" id="SSF82714">
    <property type="entry name" value="Multidrug efflux transporter AcrB TolC docking domain, DN and DC subdomains"/>
    <property type="match status" value="2"/>
</dbReference>
<organism evidence="10 11">
    <name type="scientific">Pseudomonas nicosulfuronedens</name>
    <dbReference type="NCBI Taxonomy" id="2571105"/>
    <lineage>
        <taxon>Bacteria</taxon>
        <taxon>Pseudomonadati</taxon>
        <taxon>Pseudomonadota</taxon>
        <taxon>Gammaproteobacteria</taxon>
        <taxon>Pseudomonadales</taxon>
        <taxon>Pseudomonadaceae</taxon>
        <taxon>Pseudomonas</taxon>
    </lineage>
</organism>
<dbReference type="EMBL" id="SWDV01000029">
    <property type="protein sequence ID" value="TLX73378.1"/>
    <property type="molecule type" value="Genomic_DNA"/>
</dbReference>
<keyword evidence="3 9" id="KW-0813">Transport</keyword>
<evidence type="ECO:0000256" key="9">
    <source>
        <dbReference type="RuleBase" id="RU364070"/>
    </source>
</evidence>
<comment type="caution">
    <text evidence="9">Lacks conserved residue(s) required for the propagation of feature annotation.</text>
</comment>
<dbReference type="SUPFAM" id="SSF82693">
    <property type="entry name" value="Multidrug efflux transporter AcrB pore domain, PN1, PN2, PC1 and PC2 subdomains"/>
    <property type="match status" value="4"/>
</dbReference>
<dbReference type="SUPFAM" id="SSF82866">
    <property type="entry name" value="Multidrug efflux transporter AcrB transmembrane domain"/>
    <property type="match status" value="2"/>
</dbReference>
<dbReference type="FunFam" id="1.20.1640.10:FF:000001">
    <property type="entry name" value="Efflux pump membrane transporter"/>
    <property type="match status" value="1"/>
</dbReference>
<evidence type="ECO:0000256" key="4">
    <source>
        <dbReference type="ARBA" id="ARBA00022475"/>
    </source>
</evidence>
<dbReference type="FunFam" id="3.30.70.1430:FF:000002">
    <property type="entry name" value="Efflux pump membrane transporter"/>
    <property type="match status" value="1"/>
</dbReference>
<feature type="transmembrane region" description="Helical" evidence="9">
    <location>
        <begin position="539"/>
        <end position="557"/>
    </location>
</feature>
<dbReference type="PRINTS" id="PR00702">
    <property type="entry name" value="ACRIFLAVINRP"/>
</dbReference>
<keyword evidence="7 9" id="KW-1133">Transmembrane helix</keyword>
<comment type="subcellular location">
    <subcellularLocation>
        <location evidence="1 9">Cell inner membrane</location>
        <topology evidence="1 9">Multi-pass membrane protein</topology>
    </subcellularLocation>
</comment>
<dbReference type="Gene3D" id="1.20.1640.10">
    <property type="entry name" value="Multidrug efflux transporter AcrB transmembrane domain"/>
    <property type="match status" value="2"/>
</dbReference>
<dbReference type="PANTHER" id="PTHR32063">
    <property type="match status" value="1"/>
</dbReference>
<dbReference type="PANTHER" id="PTHR32063:SF13">
    <property type="entry name" value="MULTIDRUG EFFLUX PUMP SUBUNIT ACRB-RELATED"/>
    <property type="match status" value="1"/>
</dbReference>
<feature type="transmembrane region" description="Helical" evidence="9">
    <location>
        <begin position="470"/>
        <end position="493"/>
    </location>
</feature>
<dbReference type="Pfam" id="PF00873">
    <property type="entry name" value="ACR_tran"/>
    <property type="match status" value="1"/>
</dbReference>
<dbReference type="Gene3D" id="3.30.70.1440">
    <property type="entry name" value="Multidrug efflux transporter AcrB pore domain"/>
    <property type="match status" value="1"/>
</dbReference>
<sequence length="1047" mass="113081">MSKFFIDRPIFAWVIALVIMLAGGLSILKLPVNQYPAIAPPAIAIQVSYPGASAETVQDTVVQVIEQQMNGLDHLRYISSESNSDGSMTITVTFDQGTSPDIAQVQVQNKLQLATPLLPQEVQQQGIRVTKAVKNFLMVVGVVSEDGSMTKEDLSNYIVSNIQDPLSRTAGVGDFQVFGSQYAMRIWLDPAKLNSFQMTPGDVKTAIQAQNVQISSGQLGGLPAVKGQQLNATIIGKTRLQSAEQFKEILLKVNADGSQVRLKDVADVALGGQDYSINAQFNGKPASGIAIKLATGANALDTAKSIRATLATLEPFFPQGMKIVYPYDTTPVVSASIHEVVKTLGEAILLVFLVMYLFLQNFRATLIPTIAVPVVLLGTFGVLAAFGFSINTLTMFGMVLAIGLLVDDAIVVVENVERVMAEEGLSPREAARKSMGQIQGALVGIAMVLSAVFLPMAFFGGSTGVIYRQFSITIVSAMALSVIVALILTPALCATMLKPIEKGDHGEHKRGFFGWFNRKFLATTHGYERGVTSILKHRMPYLLMYVLILGGMIYLFTRIPTAFLPDEDQGVLFAQVQTPAGSSAERTQVVVDSMREYLLEKESSSVASVFTVTGFNFAGRGQSSGMAFIMLKPWEERPGAENSVFALAQRAQMHFFSFKDAMVFAFAPPAVLELGNAVGFDIFLQDQAGVGHEVLMQARNQFLGMASQNPALQRVRPNGLNDEPQYQLLIDDEKASALGVSLSDINTTVSIAWGSNYVNDFIDRGRVKKVYLQGRPNARMSPEDLDKWYVRNSAGEMVPFSAFATGEWSYGSPKLARYNGVPAMEVLGEPAPGRSTGEAMAAVEEIVKQLPKGVGYSWTGLSYEERLSGSQAPALYALSLIVVFLCLAALYESWSIPFSVMLVVPLGVIGALLATSMRGLSNDVFFQVGLLTTIGLSAKNAILIVEFAKELHEREGKPIVEAAIEACRMRLRPIVMTSLAFVLGVLPLAISTGAGSGSQHAIGTGVIGGMITATILAIFWVPLFYVVVSTLFKDQLSKEQEATEKGH</sequence>
<proteinExistence type="inferred from homology"/>
<comment type="similarity">
    <text evidence="2 9">Belongs to the resistance-nodulation-cell division (RND) (TC 2.A.6) family.</text>
</comment>
<dbReference type="OrthoDB" id="9757904at2"/>
<dbReference type="FunFam" id="3.30.70.1430:FF:000001">
    <property type="entry name" value="Efflux pump membrane transporter"/>
    <property type="match status" value="1"/>
</dbReference>
<evidence type="ECO:0000256" key="7">
    <source>
        <dbReference type="ARBA" id="ARBA00022989"/>
    </source>
</evidence>
<dbReference type="GO" id="GO:0005886">
    <property type="term" value="C:plasma membrane"/>
    <property type="evidence" value="ECO:0007669"/>
    <property type="project" value="UniProtKB-SubCell"/>
</dbReference>
<evidence type="ECO:0000256" key="5">
    <source>
        <dbReference type="ARBA" id="ARBA00022519"/>
    </source>
</evidence>
<keyword evidence="6 9" id="KW-0812">Transmembrane</keyword>
<dbReference type="Gene3D" id="3.30.70.1430">
    <property type="entry name" value="Multidrug efflux transporter AcrB pore domain"/>
    <property type="match status" value="2"/>
</dbReference>
<feature type="transmembrane region" description="Helical" evidence="9">
    <location>
        <begin position="340"/>
        <end position="359"/>
    </location>
</feature>
<evidence type="ECO:0000256" key="1">
    <source>
        <dbReference type="ARBA" id="ARBA00004429"/>
    </source>
</evidence>
<dbReference type="InterPro" id="IPR001036">
    <property type="entry name" value="Acrflvin-R"/>
</dbReference>
<evidence type="ECO:0000313" key="10">
    <source>
        <dbReference type="EMBL" id="TLX73378.1"/>
    </source>
</evidence>
<evidence type="ECO:0000256" key="8">
    <source>
        <dbReference type="ARBA" id="ARBA00023136"/>
    </source>
</evidence>
<evidence type="ECO:0000313" key="11">
    <source>
        <dbReference type="Proteomes" id="UP000306635"/>
    </source>
</evidence>
<feature type="transmembrane region" description="Helical" evidence="9">
    <location>
        <begin position="874"/>
        <end position="891"/>
    </location>
</feature>
<evidence type="ECO:0000256" key="2">
    <source>
        <dbReference type="ARBA" id="ARBA00010942"/>
    </source>
</evidence>
<evidence type="ECO:0000256" key="3">
    <source>
        <dbReference type="ARBA" id="ARBA00022448"/>
    </source>
</evidence>
<dbReference type="NCBIfam" id="NF000282">
    <property type="entry name" value="RND_permease_1"/>
    <property type="match status" value="1"/>
</dbReference>
<dbReference type="InterPro" id="IPR027463">
    <property type="entry name" value="AcrB_DN_DC_subdom"/>
</dbReference>
<keyword evidence="4" id="KW-1003">Cell membrane</keyword>
<keyword evidence="11" id="KW-1185">Reference proteome</keyword>
<dbReference type="GO" id="GO:0042910">
    <property type="term" value="F:xenobiotic transmembrane transporter activity"/>
    <property type="evidence" value="ECO:0007669"/>
    <property type="project" value="TreeGrafter"/>
</dbReference>
<protein>
    <recommendedName>
        <fullName evidence="9">Efflux pump membrane transporter</fullName>
    </recommendedName>
</protein>
<evidence type="ECO:0000256" key="6">
    <source>
        <dbReference type="ARBA" id="ARBA00022692"/>
    </source>
</evidence>
<dbReference type="RefSeq" id="WP_138525385.1">
    <property type="nucleotide sequence ID" value="NZ_JAOCBK010000003.1"/>
</dbReference>
<dbReference type="Proteomes" id="UP000306635">
    <property type="component" value="Unassembled WGS sequence"/>
</dbReference>
<keyword evidence="8 9" id="KW-0472">Membrane</keyword>
<feature type="transmembrane region" description="Helical" evidence="9">
    <location>
        <begin position="969"/>
        <end position="990"/>
    </location>
</feature>
<feature type="transmembrane region" description="Helical" evidence="9">
    <location>
        <begin position="898"/>
        <end position="918"/>
    </location>
</feature>
<feature type="transmembrane region" description="Helical" evidence="9">
    <location>
        <begin position="437"/>
        <end position="458"/>
    </location>
</feature>
<dbReference type="GO" id="GO:0009636">
    <property type="term" value="P:response to toxic substance"/>
    <property type="evidence" value="ECO:0007669"/>
    <property type="project" value="UniProtKB-ARBA"/>
</dbReference>
<dbReference type="InterPro" id="IPR004764">
    <property type="entry name" value="MdtF-like"/>
</dbReference>
<dbReference type="Gene3D" id="3.30.2090.10">
    <property type="entry name" value="Multidrug efflux transporter AcrB TolC docking domain, DN and DC subdomains"/>
    <property type="match status" value="2"/>
</dbReference>
<comment type="caution">
    <text evidence="10">The sequence shown here is derived from an EMBL/GenBank/DDBJ whole genome shotgun (WGS) entry which is preliminary data.</text>
</comment>
<keyword evidence="5 9" id="KW-0997">Cell inner membrane</keyword>
<feature type="transmembrane region" description="Helical" evidence="9">
    <location>
        <begin position="1002"/>
        <end position="1028"/>
    </location>
</feature>
<accession>A0A5R9QTL9</accession>